<evidence type="ECO:0000313" key="4">
    <source>
        <dbReference type="Proteomes" id="UP000183190"/>
    </source>
</evidence>
<protein>
    <submittedName>
        <fullName evidence="3">Acyl-CoA thioester hydrolase</fullName>
    </submittedName>
</protein>
<dbReference type="InterPro" id="IPR006684">
    <property type="entry name" value="YbgC/YbaW"/>
</dbReference>
<dbReference type="SUPFAM" id="SSF54637">
    <property type="entry name" value="Thioesterase/thiol ester dehydrase-isomerase"/>
    <property type="match status" value="1"/>
</dbReference>
<dbReference type="CDD" id="cd00586">
    <property type="entry name" value="4HBT"/>
    <property type="match status" value="1"/>
</dbReference>
<evidence type="ECO:0000313" key="3">
    <source>
        <dbReference type="EMBL" id="SEH61350.1"/>
    </source>
</evidence>
<dbReference type="GO" id="GO:0047617">
    <property type="term" value="F:fatty acyl-CoA hydrolase activity"/>
    <property type="evidence" value="ECO:0007669"/>
    <property type="project" value="TreeGrafter"/>
</dbReference>
<dbReference type="Proteomes" id="UP000183190">
    <property type="component" value="Unassembled WGS sequence"/>
</dbReference>
<evidence type="ECO:0000256" key="1">
    <source>
        <dbReference type="ARBA" id="ARBA00005953"/>
    </source>
</evidence>
<dbReference type="Pfam" id="PF13279">
    <property type="entry name" value="4HBT_2"/>
    <property type="match status" value="1"/>
</dbReference>
<dbReference type="NCBIfam" id="TIGR00051">
    <property type="entry name" value="YbgC/FadM family acyl-CoA thioesterase"/>
    <property type="match status" value="1"/>
</dbReference>
<evidence type="ECO:0000256" key="2">
    <source>
        <dbReference type="ARBA" id="ARBA00022801"/>
    </source>
</evidence>
<dbReference type="PANTHER" id="PTHR31793:SF27">
    <property type="entry name" value="NOVEL THIOESTERASE SUPERFAMILY DOMAIN AND SAPOSIN A-TYPE DOMAIN CONTAINING PROTEIN (0610012H03RIK)"/>
    <property type="match status" value="1"/>
</dbReference>
<comment type="similarity">
    <text evidence="1">Belongs to the 4-hydroxybenzoyl-CoA thioesterase family.</text>
</comment>
<sequence length="149" mass="17466">MKELRPYTRNVFYYETDKMGVVHHSNYIRYFDEARVDHLKQGEVAFDLLESLGILLHTLSLNCEYKRPLVFDEPFSVYGTLTKVNGTTLELDYRIVSGKTGEVNVYGHSVHCFTDSNMRPIRLKNKYPEIYDKFAAYVQPKKKEVKSEK</sequence>
<organism evidence="3 4">
    <name type="scientific">Ruminococcus flavefaciens</name>
    <dbReference type="NCBI Taxonomy" id="1265"/>
    <lineage>
        <taxon>Bacteria</taxon>
        <taxon>Bacillati</taxon>
        <taxon>Bacillota</taxon>
        <taxon>Clostridia</taxon>
        <taxon>Eubacteriales</taxon>
        <taxon>Oscillospiraceae</taxon>
        <taxon>Ruminococcus</taxon>
    </lineage>
</organism>
<dbReference type="AlphaFoldDB" id="A0A1H6JKI1"/>
<proteinExistence type="inferred from homology"/>
<dbReference type="Gene3D" id="3.10.129.10">
    <property type="entry name" value="Hotdog Thioesterase"/>
    <property type="match status" value="1"/>
</dbReference>
<dbReference type="EMBL" id="FNWV01000005">
    <property type="protein sequence ID" value="SEH61350.1"/>
    <property type="molecule type" value="Genomic_DNA"/>
</dbReference>
<reference evidence="3 4" key="1">
    <citation type="submission" date="2016-10" db="EMBL/GenBank/DDBJ databases">
        <authorList>
            <person name="de Groot N.N."/>
        </authorList>
    </citation>
    <scope>NUCLEOTIDE SEQUENCE [LARGE SCALE GENOMIC DNA]</scope>
    <source>
        <strain evidence="3 4">YAD2003</strain>
    </source>
</reference>
<accession>A0A1H6JKI1</accession>
<dbReference type="InterPro" id="IPR029069">
    <property type="entry name" value="HotDog_dom_sf"/>
</dbReference>
<keyword evidence="2 3" id="KW-0378">Hydrolase</keyword>
<dbReference type="RefSeq" id="WP_074716471.1">
    <property type="nucleotide sequence ID" value="NZ_FNWV01000005.1"/>
</dbReference>
<name>A0A1H6JKI1_RUMFL</name>
<dbReference type="OrthoDB" id="9800856at2"/>
<dbReference type="PANTHER" id="PTHR31793">
    <property type="entry name" value="4-HYDROXYBENZOYL-COA THIOESTERASE FAMILY MEMBER"/>
    <property type="match status" value="1"/>
</dbReference>
<dbReference type="PIRSF" id="PIRSF003230">
    <property type="entry name" value="YbgC"/>
    <property type="match status" value="1"/>
</dbReference>
<dbReference type="InterPro" id="IPR050563">
    <property type="entry name" value="4-hydroxybenzoyl-CoA_TE"/>
</dbReference>
<gene>
    <name evidence="3" type="ORF">SAMN02910265_01736</name>
</gene>